<dbReference type="GO" id="GO:0004252">
    <property type="term" value="F:serine-type endopeptidase activity"/>
    <property type="evidence" value="ECO:0007669"/>
    <property type="project" value="InterPro"/>
</dbReference>
<dbReference type="SUPFAM" id="SSF50494">
    <property type="entry name" value="Trypsin-like serine proteases"/>
    <property type="match status" value="1"/>
</dbReference>
<dbReference type="Pfam" id="PF13180">
    <property type="entry name" value="PDZ_2"/>
    <property type="match status" value="1"/>
</dbReference>
<dbReference type="AlphaFoldDB" id="A0A9D1JSJ2"/>
<evidence type="ECO:0000313" key="7">
    <source>
        <dbReference type="EMBL" id="HIS64251.1"/>
    </source>
</evidence>
<protein>
    <submittedName>
        <fullName evidence="7">Trypsin-like peptidase domain-containing protein</fullName>
    </submittedName>
</protein>
<feature type="region of interest" description="Disordered" evidence="4">
    <location>
        <begin position="1"/>
        <end position="40"/>
    </location>
</feature>
<evidence type="ECO:0000313" key="8">
    <source>
        <dbReference type="Proteomes" id="UP000886741"/>
    </source>
</evidence>
<dbReference type="PANTHER" id="PTHR43343:SF3">
    <property type="entry name" value="PROTEASE DO-LIKE 8, CHLOROPLASTIC"/>
    <property type="match status" value="1"/>
</dbReference>
<keyword evidence="3" id="KW-0378">Hydrolase</keyword>
<dbReference type="InterPro" id="IPR001478">
    <property type="entry name" value="PDZ"/>
</dbReference>
<dbReference type="PANTHER" id="PTHR43343">
    <property type="entry name" value="PEPTIDASE S12"/>
    <property type="match status" value="1"/>
</dbReference>
<evidence type="ECO:0000256" key="5">
    <source>
        <dbReference type="SAM" id="Phobius"/>
    </source>
</evidence>
<dbReference type="InterPro" id="IPR001940">
    <property type="entry name" value="Peptidase_S1C"/>
</dbReference>
<organism evidence="7 8">
    <name type="scientific">Candidatus Avoscillospira avistercoris</name>
    <dbReference type="NCBI Taxonomy" id="2840707"/>
    <lineage>
        <taxon>Bacteria</taxon>
        <taxon>Bacillati</taxon>
        <taxon>Bacillota</taxon>
        <taxon>Clostridia</taxon>
        <taxon>Eubacteriales</taxon>
        <taxon>Oscillospiraceae</taxon>
        <taxon>Oscillospiraceae incertae sedis</taxon>
        <taxon>Candidatus Avoscillospira</taxon>
    </lineage>
</organism>
<dbReference type="SUPFAM" id="SSF50156">
    <property type="entry name" value="PDZ domain-like"/>
    <property type="match status" value="1"/>
</dbReference>
<dbReference type="SMART" id="SM00228">
    <property type="entry name" value="PDZ"/>
    <property type="match status" value="1"/>
</dbReference>
<keyword evidence="5" id="KW-0812">Transmembrane</keyword>
<reference evidence="7" key="2">
    <citation type="journal article" date="2021" name="PeerJ">
        <title>Extensive microbial diversity within the chicken gut microbiome revealed by metagenomics and culture.</title>
        <authorList>
            <person name="Gilroy R."/>
            <person name="Ravi A."/>
            <person name="Getino M."/>
            <person name="Pursley I."/>
            <person name="Horton D.L."/>
            <person name="Alikhan N.F."/>
            <person name="Baker D."/>
            <person name="Gharbi K."/>
            <person name="Hall N."/>
            <person name="Watson M."/>
            <person name="Adriaenssens E.M."/>
            <person name="Foster-Nyarko E."/>
            <person name="Jarju S."/>
            <person name="Secka A."/>
            <person name="Antonio M."/>
            <person name="Oren A."/>
            <person name="Chaudhuri R.R."/>
            <person name="La Ragione R."/>
            <person name="Hildebrand F."/>
            <person name="Pallen M.J."/>
        </authorList>
    </citation>
    <scope>NUCLEOTIDE SEQUENCE</scope>
    <source>
        <strain evidence="7">ChiBcec16-1751</strain>
    </source>
</reference>
<dbReference type="PRINTS" id="PR00834">
    <property type="entry name" value="PROTEASES2C"/>
</dbReference>
<dbReference type="Proteomes" id="UP000886741">
    <property type="component" value="Unassembled WGS sequence"/>
</dbReference>
<dbReference type="InterPro" id="IPR051201">
    <property type="entry name" value="Chloro_Bact_Ser_Proteases"/>
</dbReference>
<dbReference type="Pfam" id="PF13365">
    <property type="entry name" value="Trypsin_2"/>
    <property type="match status" value="1"/>
</dbReference>
<dbReference type="PROSITE" id="PS50106">
    <property type="entry name" value="PDZ"/>
    <property type="match status" value="1"/>
</dbReference>
<evidence type="ECO:0000256" key="3">
    <source>
        <dbReference type="ARBA" id="ARBA00022801"/>
    </source>
</evidence>
<keyword evidence="5" id="KW-0472">Membrane</keyword>
<dbReference type="InterPro" id="IPR036034">
    <property type="entry name" value="PDZ_sf"/>
</dbReference>
<reference evidence="7" key="1">
    <citation type="submission" date="2020-10" db="EMBL/GenBank/DDBJ databases">
        <authorList>
            <person name="Gilroy R."/>
        </authorList>
    </citation>
    <scope>NUCLEOTIDE SEQUENCE</scope>
    <source>
        <strain evidence="7">ChiBcec16-1751</strain>
    </source>
</reference>
<proteinExistence type="inferred from homology"/>
<feature type="transmembrane region" description="Helical" evidence="5">
    <location>
        <begin position="46"/>
        <end position="69"/>
    </location>
</feature>
<dbReference type="InterPro" id="IPR009003">
    <property type="entry name" value="Peptidase_S1_PA"/>
</dbReference>
<dbReference type="GO" id="GO:0006508">
    <property type="term" value="P:proteolysis"/>
    <property type="evidence" value="ECO:0007669"/>
    <property type="project" value="UniProtKB-KW"/>
</dbReference>
<accession>A0A9D1JSJ2</accession>
<evidence type="ECO:0000259" key="6">
    <source>
        <dbReference type="PROSITE" id="PS50106"/>
    </source>
</evidence>
<dbReference type="EMBL" id="DVJJ01000048">
    <property type="protein sequence ID" value="HIS64251.1"/>
    <property type="molecule type" value="Genomic_DNA"/>
</dbReference>
<evidence type="ECO:0000256" key="4">
    <source>
        <dbReference type="SAM" id="MobiDB-lite"/>
    </source>
</evidence>
<comment type="similarity">
    <text evidence="1">Belongs to the peptidase S1C family.</text>
</comment>
<evidence type="ECO:0000256" key="1">
    <source>
        <dbReference type="ARBA" id="ARBA00010541"/>
    </source>
</evidence>
<dbReference type="InterPro" id="IPR043504">
    <property type="entry name" value="Peptidase_S1_PA_chymotrypsin"/>
</dbReference>
<name>A0A9D1JSJ2_9FIRM</name>
<feature type="region of interest" description="Disordered" evidence="4">
    <location>
        <begin position="410"/>
        <end position="451"/>
    </location>
</feature>
<feature type="domain" description="PDZ" evidence="6">
    <location>
        <begin position="310"/>
        <end position="400"/>
    </location>
</feature>
<sequence>MNENREPYSYSFEPVDHDSRMQMNGGNAFTPPEAPKPKKGSHGAKIVAVAVACALVGGVGGSAMTAYLLDQHTTNTQTQVAAETPTEDENVVVNRVVHTNTGDKNLTPKEVYDMYVDSTVGITTTGTTSNGYWTSEFSASGSGFIISEDGYIVTNHHVIEGASTVQVALYDGTLHDATIIGSDASNDVAVLKIEATGLHPVSIGNSDEVSVGDQAVAIGNPLGTLNFSMTAGYVSALNRDVGTGDVPITMLQTDVAINSGNSGGPLFDMNGNVIGITTAKYSGNTSSGTTIEGLGFAIPINDAMSIVNDLIDYGYVTGQAYLGVGVINMDTTMAKYYSLPAGVYVDNVTEGSCAEKAGVREADIITALGDQTVESYSDLAAALKDYRAGDTVTLTVYRGGQTVELSVTLDEKQPEPTEETTDSTTQNEQPTQEDTPTYGEVNPFDYFFGGN</sequence>
<dbReference type="Gene3D" id="2.40.10.10">
    <property type="entry name" value="Trypsin-like serine proteases"/>
    <property type="match status" value="2"/>
</dbReference>
<evidence type="ECO:0000256" key="2">
    <source>
        <dbReference type="ARBA" id="ARBA00022670"/>
    </source>
</evidence>
<gene>
    <name evidence="7" type="ORF">IAA83_02620</name>
</gene>
<dbReference type="Gene3D" id="2.30.42.10">
    <property type="match status" value="1"/>
</dbReference>
<keyword evidence="5" id="KW-1133">Transmembrane helix</keyword>
<comment type="caution">
    <text evidence="7">The sequence shown here is derived from an EMBL/GenBank/DDBJ whole genome shotgun (WGS) entry which is preliminary data.</text>
</comment>
<keyword evidence="2" id="KW-0645">Protease</keyword>